<dbReference type="GO" id="GO:0043248">
    <property type="term" value="P:proteasome assembly"/>
    <property type="evidence" value="ECO:0007669"/>
    <property type="project" value="TreeGrafter"/>
</dbReference>
<evidence type="ECO:0000313" key="5">
    <source>
        <dbReference type="Proteomes" id="UP000193467"/>
    </source>
</evidence>
<dbReference type="Proteomes" id="UP000193467">
    <property type="component" value="Unassembled WGS sequence"/>
</dbReference>
<keyword evidence="2" id="KW-0143">Chaperone</keyword>
<evidence type="ECO:0000256" key="3">
    <source>
        <dbReference type="ARBA" id="ARBA00025745"/>
    </source>
</evidence>
<dbReference type="PANTHER" id="PTHR12970:SF1">
    <property type="entry name" value="PROTEASOME ASSEMBLY CHAPERONE 2"/>
    <property type="match status" value="1"/>
</dbReference>
<comment type="similarity">
    <text evidence="3">Belongs to the PSMG2 family.</text>
</comment>
<dbReference type="GO" id="GO:0005634">
    <property type="term" value="C:nucleus"/>
    <property type="evidence" value="ECO:0007669"/>
    <property type="project" value="TreeGrafter"/>
</dbReference>
<evidence type="ECO:0000256" key="1">
    <source>
        <dbReference type="ARBA" id="ARBA00019186"/>
    </source>
</evidence>
<dbReference type="InterPro" id="IPR038389">
    <property type="entry name" value="PSMG2_sf"/>
</dbReference>
<dbReference type="InParanoid" id="A0A1Y2FYD3"/>
<dbReference type="Gene3D" id="3.40.50.10900">
    <property type="entry name" value="PAC-like subunit"/>
    <property type="match status" value="2"/>
</dbReference>
<feature type="non-terminal residue" evidence="4">
    <location>
        <position position="1"/>
    </location>
</feature>
<keyword evidence="5" id="KW-1185">Reference proteome</keyword>
<sequence>LQPQPSLGSLPQLAADLLIHTLDFKLVGYLALRDTIPAVSGLDGVEGQDVGEGISFGVEGTFSLKEAVTIVLPRAPVIRARKLHHLQSMKLWIEAAGVKEVLLLAGVDAASRVDEGLRAVTPLRHFTFSSTSGLIERLSALTPSFVASSSTSTSTTKIPPIPHGGLTRSLLETLSPNNTSALLIYAAEGDNSASAFLLADALAAVDEAREVSQLGRGEWRKPKSWERGLMGEE</sequence>
<dbReference type="STRING" id="106004.A0A1Y2FYD3"/>
<dbReference type="OrthoDB" id="10260712at2759"/>
<proteinExistence type="inferred from homology"/>
<dbReference type="InterPro" id="IPR019151">
    <property type="entry name" value="Proteasome_assmbl_chaperone_2"/>
</dbReference>
<reference evidence="4 5" key="1">
    <citation type="submission" date="2016-07" db="EMBL/GenBank/DDBJ databases">
        <title>Pervasive Adenine N6-methylation of Active Genes in Fungi.</title>
        <authorList>
            <consortium name="DOE Joint Genome Institute"/>
            <person name="Mondo S.J."/>
            <person name="Dannebaum R.O."/>
            <person name="Kuo R.C."/>
            <person name="Labutti K."/>
            <person name="Haridas S."/>
            <person name="Kuo A."/>
            <person name="Salamov A."/>
            <person name="Ahrendt S.R."/>
            <person name="Lipzen A."/>
            <person name="Sullivan W."/>
            <person name="Andreopoulos W.B."/>
            <person name="Clum A."/>
            <person name="Lindquist E."/>
            <person name="Daum C."/>
            <person name="Ramamoorthy G.K."/>
            <person name="Gryganskyi A."/>
            <person name="Culley D."/>
            <person name="Magnuson J.K."/>
            <person name="James T.Y."/>
            <person name="O'Malley M.A."/>
            <person name="Stajich J.E."/>
            <person name="Spatafora J.W."/>
            <person name="Visel A."/>
            <person name="Grigoriev I.V."/>
        </authorList>
    </citation>
    <scope>NUCLEOTIDE SEQUENCE [LARGE SCALE GENOMIC DNA]</scope>
    <source>
        <strain evidence="4 5">62-1032</strain>
    </source>
</reference>
<dbReference type="Pfam" id="PF09754">
    <property type="entry name" value="PAC2"/>
    <property type="match status" value="1"/>
</dbReference>
<organism evidence="4 5">
    <name type="scientific">Leucosporidium creatinivorum</name>
    <dbReference type="NCBI Taxonomy" id="106004"/>
    <lineage>
        <taxon>Eukaryota</taxon>
        <taxon>Fungi</taxon>
        <taxon>Dikarya</taxon>
        <taxon>Basidiomycota</taxon>
        <taxon>Pucciniomycotina</taxon>
        <taxon>Microbotryomycetes</taxon>
        <taxon>Leucosporidiales</taxon>
        <taxon>Leucosporidium</taxon>
    </lineage>
</organism>
<gene>
    <name evidence="4" type="ORF">BCR35DRAFT_252774</name>
</gene>
<comment type="caution">
    <text evidence="4">The sequence shown here is derived from an EMBL/GenBank/DDBJ whole genome shotgun (WGS) entry which is preliminary data.</text>
</comment>
<evidence type="ECO:0000313" key="4">
    <source>
        <dbReference type="EMBL" id="ORY89038.1"/>
    </source>
</evidence>
<accession>A0A1Y2FYD3</accession>
<protein>
    <recommendedName>
        <fullName evidence="1">Proteasome assembly chaperone 2</fullName>
    </recommendedName>
</protein>
<feature type="non-terminal residue" evidence="4">
    <location>
        <position position="233"/>
    </location>
</feature>
<evidence type="ECO:0000256" key="2">
    <source>
        <dbReference type="ARBA" id="ARBA00023186"/>
    </source>
</evidence>
<dbReference type="GO" id="GO:0005829">
    <property type="term" value="C:cytosol"/>
    <property type="evidence" value="ECO:0007669"/>
    <property type="project" value="TreeGrafter"/>
</dbReference>
<dbReference type="EMBL" id="MCGR01000007">
    <property type="protein sequence ID" value="ORY89038.1"/>
    <property type="molecule type" value="Genomic_DNA"/>
</dbReference>
<dbReference type="AlphaFoldDB" id="A0A1Y2FYD3"/>
<name>A0A1Y2FYD3_9BASI</name>
<dbReference type="InterPro" id="IPR016562">
    <property type="entry name" value="Proteasome_assmbl_chp_2_euk"/>
</dbReference>
<dbReference type="PANTHER" id="PTHR12970">
    <property type="entry name" value="PROTEASOME ASSEMBLY CHAPERONE 2"/>
    <property type="match status" value="1"/>
</dbReference>